<evidence type="ECO:0000313" key="2">
    <source>
        <dbReference type="EMBL" id="VVC93895.1"/>
    </source>
</evidence>
<gene>
    <name evidence="2" type="ORF">LSINAPIS_LOCUS5992</name>
</gene>
<proteinExistence type="predicted"/>
<feature type="non-terminal residue" evidence="2">
    <location>
        <position position="1"/>
    </location>
</feature>
<evidence type="ECO:0000313" key="3">
    <source>
        <dbReference type="Proteomes" id="UP000324832"/>
    </source>
</evidence>
<dbReference type="EMBL" id="FZQP02001809">
    <property type="protein sequence ID" value="VVC93895.1"/>
    <property type="molecule type" value="Genomic_DNA"/>
</dbReference>
<protein>
    <submittedName>
        <fullName evidence="2">Uncharacterized protein</fullName>
    </submittedName>
</protein>
<reference evidence="2 3" key="1">
    <citation type="submission" date="2017-07" db="EMBL/GenBank/DDBJ databases">
        <authorList>
            <person name="Talla V."/>
            <person name="Backstrom N."/>
        </authorList>
    </citation>
    <scope>NUCLEOTIDE SEQUENCE [LARGE SCALE GENOMIC DNA]</scope>
</reference>
<dbReference type="AlphaFoldDB" id="A0A5E4Q6K5"/>
<feature type="region of interest" description="Disordered" evidence="1">
    <location>
        <begin position="103"/>
        <end position="134"/>
    </location>
</feature>
<evidence type="ECO:0000256" key="1">
    <source>
        <dbReference type="SAM" id="MobiDB-lite"/>
    </source>
</evidence>
<sequence>FLFILYNCCSRSKKVIIHVPYKVKKIKHTHLVYKTIHHHHKHHDMGLHHDIGLLPEEHEHFHHMHLHDEPVLSHSQPVPTLTIPEFLPDLPINDPLDLPELNDIPLFQKQRPPPYYKRDYGSEPRNQIQGGQYN</sequence>
<accession>A0A5E4Q6K5</accession>
<organism evidence="2 3">
    <name type="scientific">Leptidea sinapis</name>
    <dbReference type="NCBI Taxonomy" id="189913"/>
    <lineage>
        <taxon>Eukaryota</taxon>
        <taxon>Metazoa</taxon>
        <taxon>Ecdysozoa</taxon>
        <taxon>Arthropoda</taxon>
        <taxon>Hexapoda</taxon>
        <taxon>Insecta</taxon>
        <taxon>Pterygota</taxon>
        <taxon>Neoptera</taxon>
        <taxon>Endopterygota</taxon>
        <taxon>Lepidoptera</taxon>
        <taxon>Glossata</taxon>
        <taxon>Ditrysia</taxon>
        <taxon>Papilionoidea</taxon>
        <taxon>Pieridae</taxon>
        <taxon>Dismorphiinae</taxon>
        <taxon>Leptidea</taxon>
    </lineage>
</organism>
<name>A0A5E4Q6K5_9NEOP</name>
<feature type="compositionally biased region" description="Polar residues" evidence="1">
    <location>
        <begin position="124"/>
        <end position="134"/>
    </location>
</feature>
<keyword evidence="3" id="KW-1185">Reference proteome</keyword>
<dbReference type="Proteomes" id="UP000324832">
    <property type="component" value="Unassembled WGS sequence"/>
</dbReference>